<protein>
    <submittedName>
        <fullName evidence="1">Uncharacterized nucleotidyltransferase</fullName>
    </submittedName>
</protein>
<proteinExistence type="predicted"/>
<dbReference type="RefSeq" id="WP_091492910.1">
    <property type="nucleotide sequence ID" value="NZ_LT629692.1"/>
</dbReference>
<keyword evidence="2" id="KW-1185">Reference proteome</keyword>
<evidence type="ECO:0000313" key="2">
    <source>
        <dbReference type="Proteomes" id="UP000199009"/>
    </source>
</evidence>
<keyword evidence="1" id="KW-0808">Transferase</keyword>
<dbReference type="OrthoDB" id="3782133at2"/>
<sequence length="303" mass="34358">MTAEPVVLCLGEAVELGHAWVQSVAERSGIRVLFLKGPALHRHGLREHRTSSDVDVLVEPSRLDDLSAALVAREWTQREGDFITERISLHSRAFLHQEWPCDIDLHAYYPGFLRPPAEVFEALWARRTRLEFAHYACDVPDRLGSILVLALHSLRGTARQQRHADELNGLYRVSLTRDERLQLGALALATGSAGTLETVLPRLGVDVDIPAEDLASRELQEWRERVRSGSHGAYFWIVAFRRANWRQRIAVTGRAIWPTRADLLLSRPDVVDTRWGLLQGRVQRWGRGIASLPDALRATSRRR</sequence>
<accession>A0A1G8E0K3</accession>
<dbReference type="GO" id="GO:0016740">
    <property type="term" value="F:transferase activity"/>
    <property type="evidence" value="ECO:0007669"/>
    <property type="project" value="UniProtKB-KW"/>
</dbReference>
<organism evidence="1 2">
    <name type="scientific">Microbacterium pygmaeum</name>
    <dbReference type="NCBI Taxonomy" id="370764"/>
    <lineage>
        <taxon>Bacteria</taxon>
        <taxon>Bacillati</taxon>
        <taxon>Actinomycetota</taxon>
        <taxon>Actinomycetes</taxon>
        <taxon>Micrococcales</taxon>
        <taxon>Microbacteriaceae</taxon>
        <taxon>Microbacterium</taxon>
    </lineage>
</organism>
<dbReference type="InterPro" id="IPR039498">
    <property type="entry name" value="NTP_transf_5"/>
</dbReference>
<dbReference type="EMBL" id="LT629692">
    <property type="protein sequence ID" value="SDH63397.1"/>
    <property type="molecule type" value="Genomic_DNA"/>
</dbReference>
<reference evidence="1 2" key="1">
    <citation type="submission" date="2016-10" db="EMBL/GenBank/DDBJ databases">
        <authorList>
            <person name="de Groot N.N."/>
        </authorList>
    </citation>
    <scope>NUCLEOTIDE SEQUENCE [LARGE SCALE GENOMIC DNA]</scope>
    <source>
        <strain evidence="1 2">DSM 23142</strain>
    </source>
</reference>
<gene>
    <name evidence="1" type="ORF">SAMN04489810_3499</name>
</gene>
<name>A0A1G8E0K3_9MICO</name>
<dbReference type="Proteomes" id="UP000199009">
    <property type="component" value="Chromosome I"/>
</dbReference>
<dbReference type="STRING" id="370764.SAMN04489810_3499"/>
<dbReference type="Pfam" id="PF14907">
    <property type="entry name" value="NTP_transf_5"/>
    <property type="match status" value="1"/>
</dbReference>
<dbReference type="AlphaFoldDB" id="A0A1G8E0K3"/>
<evidence type="ECO:0000313" key="1">
    <source>
        <dbReference type="EMBL" id="SDH63397.1"/>
    </source>
</evidence>